<dbReference type="EMBL" id="JAVRAA010000020">
    <property type="protein sequence ID" value="MDT0340239.1"/>
    <property type="molecule type" value="Genomic_DNA"/>
</dbReference>
<comment type="caution">
    <text evidence="1">The sequence shown here is derived from an EMBL/GenBank/DDBJ whole genome shotgun (WGS) entry which is preliminary data.</text>
</comment>
<organism evidence="1">
    <name type="scientific">Herbaspirillum huttiense subsp. nephrolepidis</name>
    <dbReference type="NCBI Taxonomy" id="3075126"/>
    <lineage>
        <taxon>Bacteria</taxon>
        <taxon>Pseudomonadati</taxon>
        <taxon>Pseudomonadota</taxon>
        <taxon>Betaproteobacteria</taxon>
        <taxon>Burkholderiales</taxon>
        <taxon>Oxalobacteraceae</taxon>
        <taxon>Herbaspirillum</taxon>
    </lineage>
</organism>
<reference evidence="1" key="1">
    <citation type="submission" date="2023-02" db="EMBL/GenBank/DDBJ databases">
        <title>Description of Herbaspirillum huttiense subsp. nephrolepsisexaltata and Herbaspirillum huttiense subsp. lycopersicon.</title>
        <authorList>
            <person name="Poudel M."/>
            <person name="Sharma A."/>
            <person name="Goss E."/>
            <person name="Tapia J.H."/>
            <person name="Harmon C.M."/>
            <person name="Jones J.B."/>
        </authorList>
    </citation>
    <scope>NUCLEOTIDE SEQUENCE</scope>
    <source>
        <strain evidence="1">NC40101</strain>
    </source>
</reference>
<evidence type="ECO:0000313" key="1">
    <source>
        <dbReference type="EMBL" id="MDT0340239.1"/>
    </source>
</evidence>
<accession>A0AAE4GFY7</accession>
<name>A0AAE4GFY7_9BURK</name>
<dbReference type="RefSeq" id="WP_310836152.1">
    <property type="nucleotide sequence ID" value="NZ_JAVLSM010000002.1"/>
</dbReference>
<proteinExistence type="predicted"/>
<gene>
    <name evidence="1" type="ORF">RJN63_25645</name>
</gene>
<sequence length="43" mass="5079">MQKADLSKRPEMVAFNHAVEKVDDKYMREKRNLRAESGIKAMR</sequence>
<dbReference type="AlphaFoldDB" id="A0AAE4GFY7"/>
<protein>
    <submittedName>
        <fullName evidence="1">Uncharacterized protein</fullName>
    </submittedName>
</protein>